<reference evidence="1 2" key="1">
    <citation type="journal article" date="2022" name="New Phytol.">
        <title>Ecological generalism drives hyperdiversity of secondary metabolite gene clusters in xylarialean endophytes.</title>
        <authorList>
            <person name="Franco M.E.E."/>
            <person name="Wisecaver J.H."/>
            <person name="Arnold A.E."/>
            <person name="Ju Y.M."/>
            <person name="Slot J.C."/>
            <person name="Ahrendt S."/>
            <person name="Moore L.P."/>
            <person name="Eastman K.E."/>
            <person name="Scott K."/>
            <person name="Konkel Z."/>
            <person name="Mondo S.J."/>
            <person name="Kuo A."/>
            <person name="Hayes R.D."/>
            <person name="Haridas S."/>
            <person name="Andreopoulos B."/>
            <person name="Riley R."/>
            <person name="LaButti K."/>
            <person name="Pangilinan J."/>
            <person name="Lipzen A."/>
            <person name="Amirebrahimi M."/>
            <person name="Yan J."/>
            <person name="Adam C."/>
            <person name="Keymanesh K."/>
            <person name="Ng V."/>
            <person name="Louie K."/>
            <person name="Northen T."/>
            <person name="Drula E."/>
            <person name="Henrissat B."/>
            <person name="Hsieh H.M."/>
            <person name="Youens-Clark K."/>
            <person name="Lutzoni F."/>
            <person name="Miadlikowska J."/>
            <person name="Eastwood D.C."/>
            <person name="Hamelin R.C."/>
            <person name="Grigoriev I.V."/>
            <person name="U'Ren J.M."/>
        </authorList>
    </citation>
    <scope>NUCLEOTIDE SEQUENCE [LARGE SCALE GENOMIC DNA]</scope>
    <source>
        <strain evidence="1 2">ER1909</strain>
    </source>
</reference>
<dbReference type="Proteomes" id="UP001497680">
    <property type="component" value="Unassembled WGS sequence"/>
</dbReference>
<dbReference type="EMBL" id="MU394280">
    <property type="protein sequence ID" value="KAI6093906.1"/>
    <property type="molecule type" value="Genomic_DNA"/>
</dbReference>
<organism evidence="1 2">
    <name type="scientific">Hypoxylon rubiginosum</name>
    <dbReference type="NCBI Taxonomy" id="110542"/>
    <lineage>
        <taxon>Eukaryota</taxon>
        <taxon>Fungi</taxon>
        <taxon>Dikarya</taxon>
        <taxon>Ascomycota</taxon>
        <taxon>Pezizomycotina</taxon>
        <taxon>Sordariomycetes</taxon>
        <taxon>Xylariomycetidae</taxon>
        <taxon>Xylariales</taxon>
        <taxon>Hypoxylaceae</taxon>
        <taxon>Hypoxylon</taxon>
    </lineage>
</organism>
<protein>
    <submittedName>
        <fullName evidence="1">Acyl-protein thioesterase</fullName>
    </submittedName>
</protein>
<evidence type="ECO:0000313" key="2">
    <source>
        <dbReference type="Proteomes" id="UP001497680"/>
    </source>
</evidence>
<name>A0ACC0DNL8_9PEZI</name>
<keyword evidence="2" id="KW-1185">Reference proteome</keyword>
<evidence type="ECO:0000313" key="1">
    <source>
        <dbReference type="EMBL" id="KAI6093906.1"/>
    </source>
</evidence>
<gene>
    <name evidence="1" type="ORF">F4821DRAFT_7071</name>
</gene>
<comment type="caution">
    <text evidence="1">The sequence shown here is derived from an EMBL/GenBank/DDBJ whole genome shotgun (WGS) entry which is preliminary data.</text>
</comment>
<proteinExistence type="predicted"/>
<sequence>MELHDSKGLGLTSPSQKPIFVVEPTSTHSYSIILLHGLSSKGESFGTELLETGVTSTGKKLPQLLPGARWIFPTAKRRRSTTFGRAMLTQWFDVVRLPDPEYRRETQLQGLSESVLEIRELIHQEMSKVPPEHIIIGGLSQGCAMSLSVLLSLEHRLGGFIGMSGYLPFKSDIEYAVETTEMDGDDPFATGDGDSNDEPADPEVKAMVFERDLLCLDPLPHPTRETTASRTPVFLGHGNMDEKKPVKQGEAAARAMRAAGYKVQWKSYADLGHWYKIPDEIDDIVNFIQCEIGWLCENDK</sequence>
<accession>A0ACC0DNL8</accession>